<dbReference type="RefSeq" id="WP_134335797.1">
    <property type="nucleotide sequence ID" value="NZ_BMCZ01000004.1"/>
</dbReference>
<sequence>MQNKPAHIILDTNLWISFLIRKDYSALSSLLFSGRVKLMFSTELLSEFIEVTQRQKFEKYFSKKDITALTEVIDSYAEFIAVTTIINICRDKKDNFLLSLAVDGNADYLITGDADLLELNPQGKTRIITISNFFKEFITS</sequence>
<proteinExistence type="predicted"/>
<dbReference type="InterPro" id="IPR002716">
    <property type="entry name" value="PIN_dom"/>
</dbReference>
<keyword evidence="5" id="KW-1185">Reference proteome</keyword>
<protein>
    <submittedName>
        <fullName evidence="3">Putative toxin-antitoxin system toxin component, PIN family</fullName>
    </submittedName>
</protein>
<feature type="domain" description="PIN" evidence="1">
    <location>
        <begin position="6"/>
        <end position="118"/>
    </location>
</feature>
<accession>A0A4Y8AHZ1</accession>
<dbReference type="PANTHER" id="PTHR34610">
    <property type="entry name" value="SSL7007 PROTEIN"/>
    <property type="match status" value="1"/>
</dbReference>
<dbReference type="Pfam" id="PF13470">
    <property type="entry name" value="PIN_3"/>
    <property type="match status" value="1"/>
</dbReference>
<evidence type="ECO:0000313" key="5">
    <source>
        <dbReference type="Proteomes" id="UP000583101"/>
    </source>
</evidence>
<name>A0A4Y8AHZ1_9SPHI</name>
<dbReference type="InterPro" id="IPR002850">
    <property type="entry name" value="PIN_toxin-like"/>
</dbReference>
<evidence type="ECO:0000313" key="2">
    <source>
        <dbReference type="EMBL" id="MBB3968599.1"/>
    </source>
</evidence>
<dbReference type="Proteomes" id="UP000297248">
    <property type="component" value="Unassembled WGS sequence"/>
</dbReference>
<dbReference type="EMBL" id="SNQG01000002">
    <property type="protein sequence ID" value="TEW67761.1"/>
    <property type="molecule type" value="Genomic_DNA"/>
</dbReference>
<reference evidence="3 4" key="1">
    <citation type="journal article" date="2016" name="Int. J. Syst. Evol. Microbiol.">
        <title>Proposal of Mucilaginibacter phyllosphaerae sp. nov. isolated from the phyllosphere of Galium album.</title>
        <authorList>
            <person name="Aydogan E.L."/>
            <person name="Busse H.J."/>
            <person name="Moser G."/>
            <person name="Muller C."/>
            <person name="Kampfer P."/>
            <person name="Glaeser S.P."/>
        </authorList>
    </citation>
    <scope>NUCLEOTIDE SEQUENCE [LARGE SCALE GENOMIC DNA]</scope>
    <source>
        <strain evidence="3 4">PP-F2FG21</strain>
    </source>
</reference>
<gene>
    <name evidence="3" type="ORF">E2R65_07170</name>
    <name evidence="2" type="ORF">GGR35_001191</name>
</gene>
<dbReference type="PANTHER" id="PTHR34610:SF4">
    <property type="entry name" value="SLL8027 PROTEIN"/>
    <property type="match status" value="1"/>
</dbReference>
<dbReference type="InterPro" id="IPR029060">
    <property type="entry name" value="PIN-like_dom_sf"/>
</dbReference>
<dbReference type="AlphaFoldDB" id="A0A4Y8AHZ1"/>
<reference evidence="2 5" key="3">
    <citation type="submission" date="2020-08" db="EMBL/GenBank/DDBJ databases">
        <title>Genomic Encyclopedia of Type Strains, Phase IV (KMG-IV): sequencing the most valuable type-strain genomes for metagenomic binning, comparative biology and taxonomic classification.</title>
        <authorList>
            <person name="Goeker M."/>
        </authorList>
    </citation>
    <scope>NUCLEOTIDE SEQUENCE [LARGE SCALE GENOMIC DNA]</scope>
    <source>
        <strain evidence="2 5">DSM 100995</strain>
    </source>
</reference>
<dbReference type="SUPFAM" id="SSF88723">
    <property type="entry name" value="PIN domain-like"/>
    <property type="match status" value="1"/>
</dbReference>
<evidence type="ECO:0000313" key="3">
    <source>
        <dbReference type="EMBL" id="TEW67761.1"/>
    </source>
</evidence>
<dbReference type="NCBIfam" id="TIGR00305">
    <property type="entry name" value="putative toxin-antitoxin system toxin component, PIN family"/>
    <property type="match status" value="1"/>
</dbReference>
<organism evidence="3 4">
    <name type="scientific">Mucilaginibacter phyllosphaerae</name>
    <dbReference type="NCBI Taxonomy" id="1812349"/>
    <lineage>
        <taxon>Bacteria</taxon>
        <taxon>Pseudomonadati</taxon>
        <taxon>Bacteroidota</taxon>
        <taxon>Sphingobacteriia</taxon>
        <taxon>Sphingobacteriales</taxon>
        <taxon>Sphingobacteriaceae</taxon>
        <taxon>Mucilaginibacter</taxon>
    </lineage>
</organism>
<evidence type="ECO:0000259" key="1">
    <source>
        <dbReference type="SMART" id="SM00670"/>
    </source>
</evidence>
<dbReference type="SMART" id="SM00670">
    <property type="entry name" value="PINc"/>
    <property type="match status" value="1"/>
</dbReference>
<dbReference type="OrthoDB" id="597986at2"/>
<dbReference type="Proteomes" id="UP000583101">
    <property type="component" value="Unassembled WGS sequence"/>
</dbReference>
<reference evidence="3" key="2">
    <citation type="submission" date="2019-03" db="EMBL/GenBank/DDBJ databases">
        <authorList>
            <person name="Yan Y.-Q."/>
            <person name="Du Z.-J."/>
        </authorList>
    </citation>
    <scope>NUCLEOTIDE SEQUENCE</scope>
    <source>
        <strain evidence="3">PP-F2FG21</strain>
    </source>
</reference>
<comment type="caution">
    <text evidence="3">The sequence shown here is derived from an EMBL/GenBank/DDBJ whole genome shotgun (WGS) entry which is preliminary data.</text>
</comment>
<dbReference type="EMBL" id="JACIEG010000002">
    <property type="protein sequence ID" value="MBB3968599.1"/>
    <property type="molecule type" value="Genomic_DNA"/>
</dbReference>
<evidence type="ECO:0000313" key="4">
    <source>
        <dbReference type="Proteomes" id="UP000297248"/>
    </source>
</evidence>